<protein>
    <recommendedName>
        <fullName evidence="3">Antitoxin Xre/MbcA/ParS-like toxin-binding domain-containing protein</fullName>
    </recommendedName>
</protein>
<evidence type="ECO:0000313" key="1">
    <source>
        <dbReference type="EMBL" id="GGA42147.1"/>
    </source>
</evidence>
<evidence type="ECO:0000313" key="2">
    <source>
        <dbReference type="Proteomes" id="UP000620046"/>
    </source>
</evidence>
<keyword evidence="2" id="KW-1185">Reference proteome</keyword>
<comment type="caution">
    <text evidence="1">The sequence shown here is derived from an EMBL/GenBank/DDBJ whole genome shotgun (WGS) entry which is preliminary data.</text>
</comment>
<dbReference type="Proteomes" id="UP000620046">
    <property type="component" value="Unassembled WGS sequence"/>
</dbReference>
<accession>A0ABQ1GER5</accession>
<evidence type="ECO:0008006" key="3">
    <source>
        <dbReference type="Google" id="ProtNLM"/>
    </source>
</evidence>
<sequence length="87" mass="9608">MTIEGSVASWPSRKVGASVLNQAVDIAFLHISQLASAIEGDPSRVREWYRSVCIRELGDMTAQQLVRQGSADLVIGFLRSILRGERH</sequence>
<dbReference type="EMBL" id="BMJA01000003">
    <property type="protein sequence ID" value="GGA42147.1"/>
    <property type="molecule type" value="Genomic_DNA"/>
</dbReference>
<reference evidence="2" key="1">
    <citation type="journal article" date="2019" name="Int. J. Syst. Evol. Microbiol.">
        <title>The Global Catalogue of Microorganisms (GCM) 10K type strain sequencing project: providing services to taxonomists for standard genome sequencing and annotation.</title>
        <authorList>
            <consortium name="The Broad Institute Genomics Platform"/>
            <consortium name="The Broad Institute Genome Sequencing Center for Infectious Disease"/>
            <person name="Wu L."/>
            <person name="Ma J."/>
        </authorList>
    </citation>
    <scope>NUCLEOTIDE SEQUENCE [LARGE SCALE GENOMIC DNA]</scope>
    <source>
        <strain evidence="2">CGMCC 1.15439</strain>
    </source>
</reference>
<name>A0ABQ1GER5_9GAMM</name>
<dbReference type="RefSeq" id="WP_188796005.1">
    <property type="nucleotide sequence ID" value="NZ_BMJA01000003.1"/>
</dbReference>
<proteinExistence type="predicted"/>
<gene>
    <name evidence="1" type="ORF">GCM10010981_34000</name>
</gene>
<organism evidence="1 2">
    <name type="scientific">Dyella nitratireducens</name>
    <dbReference type="NCBI Taxonomy" id="1849580"/>
    <lineage>
        <taxon>Bacteria</taxon>
        <taxon>Pseudomonadati</taxon>
        <taxon>Pseudomonadota</taxon>
        <taxon>Gammaproteobacteria</taxon>
        <taxon>Lysobacterales</taxon>
        <taxon>Rhodanobacteraceae</taxon>
        <taxon>Dyella</taxon>
    </lineage>
</organism>